<comment type="caution">
    <text evidence="2">The sequence shown here is derived from an EMBL/GenBank/DDBJ whole genome shotgun (WGS) entry which is preliminary data.</text>
</comment>
<organism evidence="2 3">
    <name type="scientific">Acorus calamus</name>
    <name type="common">Sweet flag</name>
    <dbReference type="NCBI Taxonomy" id="4465"/>
    <lineage>
        <taxon>Eukaryota</taxon>
        <taxon>Viridiplantae</taxon>
        <taxon>Streptophyta</taxon>
        <taxon>Embryophyta</taxon>
        <taxon>Tracheophyta</taxon>
        <taxon>Spermatophyta</taxon>
        <taxon>Magnoliopsida</taxon>
        <taxon>Liliopsida</taxon>
        <taxon>Acoraceae</taxon>
        <taxon>Acorus</taxon>
    </lineage>
</organism>
<keyword evidence="3" id="KW-1185">Reference proteome</keyword>
<dbReference type="InterPro" id="IPR053151">
    <property type="entry name" value="RNase_H-like"/>
</dbReference>
<evidence type="ECO:0000313" key="3">
    <source>
        <dbReference type="Proteomes" id="UP001180020"/>
    </source>
</evidence>
<dbReference type="InterPro" id="IPR002156">
    <property type="entry name" value="RNaseH_domain"/>
</dbReference>
<dbReference type="GO" id="GO:0004523">
    <property type="term" value="F:RNA-DNA hybrid ribonuclease activity"/>
    <property type="evidence" value="ECO:0007669"/>
    <property type="project" value="InterPro"/>
</dbReference>
<protein>
    <recommendedName>
        <fullName evidence="1">RNase H type-1 domain-containing protein</fullName>
    </recommendedName>
</protein>
<evidence type="ECO:0000313" key="2">
    <source>
        <dbReference type="EMBL" id="KAK1287210.1"/>
    </source>
</evidence>
<accession>A0AAV9CF06</accession>
<dbReference type="EMBL" id="JAUJYO010000019">
    <property type="protein sequence ID" value="KAK1287210.1"/>
    <property type="molecule type" value="Genomic_DNA"/>
</dbReference>
<reference evidence="2" key="2">
    <citation type="submission" date="2023-06" db="EMBL/GenBank/DDBJ databases">
        <authorList>
            <person name="Ma L."/>
            <person name="Liu K.-W."/>
            <person name="Li Z."/>
            <person name="Hsiao Y.-Y."/>
            <person name="Qi Y."/>
            <person name="Fu T."/>
            <person name="Tang G."/>
            <person name="Zhang D."/>
            <person name="Sun W.-H."/>
            <person name="Liu D.-K."/>
            <person name="Li Y."/>
            <person name="Chen G.-Z."/>
            <person name="Liu X.-D."/>
            <person name="Liao X.-Y."/>
            <person name="Jiang Y.-T."/>
            <person name="Yu X."/>
            <person name="Hao Y."/>
            <person name="Huang J."/>
            <person name="Zhao X.-W."/>
            <person name="Ke S."/>
            <person name="Chen Y.-Y."/>
            <person name="Wu W.-L."/>
            <person name="Hsu J.-L."/>
            <person name="Lin Y.-F."/>
            <person name="Huang M.-D."/>
            <person name="Li C.-Y."/>
            <person name="Huang L."/>
            <person name="Wang Z.-W."/>
            <person name="Zhao X."/>
            <person name="Zhong W.-Y."/>
            <person name="Peng D.-H."/>
            <person name="Ahmad S."/>
            <person name="Lan S."/>
            <person name="Zhang J.-S."/>
            <person name="Tsai W.-C."/>
            <person name="Van De Peer Y."/>
            <person name="Liu Z.-J."/>
        </authorList>
    </citation>
    <scope>NUCLEOTIDE SEQUENCE</scope>
    <source>
        <strain evidence="2">CP</strain>
        <tissue evidence="2">Leaves</tissue>
    </source>
</reference>
<dbReference type="PANTHER" id="PTHR47723">
    <property type="entry name" value="OS05G0353850 PROTEIN"/>
    <property type="match status" value="1"/>
</dbReference>
<dbReference type="PANTHER" id="PTHR47723:SF19">
    <property type="entry name" value="POLYNUCLEOTIDYL TRANSFERASE, RIBONUCLEASE H-LIKE SUPERFAMILY PROTEIN"/>
    <property type="match status" value="1"/>
</dbReference>
<gene>
    <name evidence="2" type="ORF">QJS10_CPB19g00504</name>
</gene>
<dbReference type="AlphaFoldDB" id="A0AAV9CF06"/>
<feature type="domain" description="RNase H type-1" evidence="1">
    <location>
        <begin position="12"/>
        <end position="80"/>
    </location>
</feature>
<sequence length="82" mass="8763">MSTSEKDWIKANSDGSVAEDRFGFGALIRDSSGNCLKALSSRVIVSSMGILELKWIVAGARLCVSHNAVKVWSESDSTTAIT</sequence>
<evidence type="ECO:0000259" key="1">
    <source>
        <dbReference type="Pfam" id="PF13456"/>
    </source>
</evidence>
<proteinExistence type="predicted"/>
<dbReference type="GO" id="GO:0003676">
    <property type="term" value="F:nucleic acid binding"/>
    <property type="evidence" value="ECO:0007669"/>
    <property type="project" value="InterPro"/>
</dbReference>
<dbReference type="Proteomes" id="UP001180020">
    <property type="component" value="Unassembled WGS sequence"/>
</dbReference>
<reference evidence="2" key="1">
    <citation type="journal article" date="2023" name="Nat. Commun.">
        <title>Diploid and tetraploid genomes of Acorus and the evolution of monocots.</title>
        <authorList>
            <person name="Ma L."/>
            <person name="Liu K.W."/>
            <person name="Li Z."/>
            <person name="Hsiao Y.Y."/>
            <person name="Qi Y."/>
            <person name="Fu T."/>
            <person name="Tang G.D."/>
            <person name="Zhang D."/>
            <person name="Sun W.H."/>
            <person name="Liu D.K."/>
            <person name="Li Y."/>
            <person name="Chen G.Z."/>
            <person name="Liu X.D."/>
            <person name="Liao X.Y."/>
            <person name="Jiang Y.T."/>
            <person name="Yu X."/>
            <person name="Hao Y."/>
            <person name="Huang J."/>
            <person name="Zhao X.W."/>
            <person name="Ke S."/>
            <person name="Chen Y.Y."/>
            <person name="Wu W.L."/>
            <person name="Hsu J.L."/>
            <person name="Lin Y.F."/>
            <person name="Huang M.D."/>
            <person name="Li C.Y."/>
            <person name="Huang L."/>
            <person name="Wang Z.W."/>
            <person name="Zhao X."/>
            <person name="Zhong W.Y."/>
            <person name="Peng D.H."/>
            <person name="Ahmad S."/>
            <person name="Lan S."/>
            <person name="Zhang J.S."/>
            <person name="Tsai W.C."/>
            <person name="Van de Peer Y."/>
            <person name="Liu Z.J."/>
        </authorList>
    </citation>
    <scope>NUCLEOTIDE SEQUENCE</scope>
    <source>
        <strain evidence="2">CP</strain>
    </source>
</reference>
<dbReference type="Pfam" id="PF13456">
    <property type="entry name" value="RVT_3"/>
    <property type="match status" value="1"/>
</dbReference>
<name>A0AAV9CF06_ACOCL</name>